<evidence type="ECO:0000313" key="1">
    <source>
        <dbReference type="EMBL" id="KAJ8069884.1"/>
    </source>
</evidence>
<dbReference type="OrthoDB" id="10529139at2759"/>
<proteinExistence type="predicted"/>
<name>A0A9X0AVU2_9HELO</name>
<evidence type="ECO:0000313" key="2">
    <source>
        <dbReference type="Proteomes" id="UP001152300"/>
    </source>
</evidence>
<accession>A0A9X0AVU2</accession>
<gene>
    <name evidence="1" type="ORF">OCU04_000295</name>
</gene>
<reference evidence="1" key="1">
    <citation type="submission" date="2022-11" db="EMBL/GenBank/DDBJ databases">
        <title>Genome Resource of Sclerotinia nivalis Strain SnTB1, a Plant Pathogen Isolated from American Ginseng.</title>
        <authorList>
            <person name="Fan S."/>
        </authorList>
    </citation>
    <scope>NUCLEOTIDE SEQUENCE</scope>
    <source>
        <strain evidence="1">SnTB1</strain>
    </source>
</reference>
<organism evidence="1 2">
    <name type="scientific">Sclerotinia nivalis</name>
    <dbReference type="NCBI Taxonomy" id="352851"/>
    <lineage>
        <taxon>Eukaryota</taxon>
        <taxon>Fungi</taxon>
        <taxon>Dikarya</taxon>
        <taxon>Ascomycota</taxon>
        <taxon>Pezizomycotina</taxon>
        <taxon>Leotiomycetes</taxon>
        <taxon>Helotiales</taxon>
        <taxon>Sclerotiniaceae</taxon>
        <taxon>Sclerotinia</taxon>
    </lineage>
</organism>
<dbReference type="EMBL" id="JAPEIS010000001">
    <property type="protein sequence ID" value="KAJ8069884.1"/>
    <property type="molecule type" value="Genomic_DNA"/>
</dbReference>
<dbReference type="Proteomes" id="UP001152300">
    <property type="component" value="Unassembled WGS sequence"/>
</dbReference>
<keyword evidence="2" id="KW-1185">Reference proteome</keyword>
<protein>
    <submittedName>
        <fullName evidence="1">Uncharacterized protein</fullName>
    </submittedName>
</protein>
<dbReference type="AlphaFoldDB" id="A0A9X0AVU2"/>
<sequence length="232" mass="26248">MAKVSCSLLGKRLLHQNSSSPATIRHALVRFQGQGSCHPQMWYQVCRIPITKPDLLTEFRSAICERIWQDALTTATYEKQTLEEERTLLLSEAGAAFESKEGLVEKFLGEQRNLTWEEHKADLDRNIQEKTQEINGIEDMYHERHTAQAMRVLESGVPGIGSKGFTGSIDGVQLHWYGSHKPLLMTDILSLHEARFGRVMRLLMERNPVPGSDELSVKYTVPEVEKSTGDTP</sequence>
<comment type="caution">
    <text evidence="1">The sequence shown here is derived from an EMBL/GenBank/DDBJ whole genome shotgun (WGS) entry which is preliminary data.</text>
</comment>